<dbReference type="GO" id="GO:0031267">
    <property type="term" value="F:small GTPase binding"/>
    <property type="evidence" value="ECO:0007669"/>
    <property type="project" value="TreeGrafter"/>
</dbReference>
<keyword evidence="1" id="KW-0343">GTPase activation</keyword>
<feature type="transmembrane region" description="Helical" evidence="3">
    <location>
        <begin position="367"/>
        <end position="391"/>
    </location>
</feature>
<dbReference type="Gene3D" id="1.10.8.270">
    <property type="entry name" value="putative rabgap domain of human tbc1 domain family member 14 like domains"/>
    <property type="match status" value="1"/>
</dbReference>
<feature type="compositionally biased region" description="Basic and acidic residues" evidence="2">
    <location>
        <begin position="128"/>
        <end position="140"/>
    </location>
</feature>
<feature type="domain" description="Rab-GAP TBC" evidence="4">
    <location>
        <begin position="269"/>
        <end position="468"/>
    </location>
</feature>
<dbReference type="OrthoDB" id="294251at2759"/>
<dbReference type="Pfam" id="PF00566">
    <property type="entry name" value="RabGAP-TBC"/>
    <property type="match status" value="1"/>
</dbReference>
<name>A0A0J9SAT6_PLAVI</name>
<feature type="region of interest" description="Disordered" evidence="2">
    <location>
        <begin position="118"/>
        <end position="228"/>
    </location>
</feature>
<evidence type="ECO:0000256" key="3">
    <source>
        <dbReference type="SAM" id="Phobius"/>
    </source>
</evidence>
<organism evidence="5 6">
    <name type="scientific">Plasmodium vivax India VII</name>
    <dbReference type="NCBI Taxonomy" id="1077284"/>
    <lineage>
        <taxon>Eukaryota</taxon>
        <taxon>Sar</taxon>
        <taxon>Alveolata</taxon>
        <taxon>Apicomplexa</taxon>
        <taxon>Aconoidasida</taxon>
        <taxon>Haemosporida</taxon>
        <taxon>Plasmodiidae</taxon>
        <taxon>Plasmodium</taxon>
        <taxon>Plasmodium (Plasmodium)</taxon>
    </lineage>
</organism>
<dbReference type="Gene3D" id="1.10.472.80">
    <property type="entry name" value="Ypt/Rab-GAP domain of gyp1p, domain 3"/>
    <property type="match status" value="1"/>
</dbReference>
<proteinExistence type="predicted"/>
<evidence type="ECO:0000259" key="4">
    <source>
        <dbReference type="PROSITE" id="PS50086"/>
    </source>
</evidence>
<evidence type="ECO:0000256" key="1">
    <source>
        <dbReference type="ARBA" id="ARBA00022468"/>
    </source>
</evidence>
<feature type="region of interest" description="Disordered" evidence="2">
    <location>
        <begin position="50"/>
        <end position="83"/>
    </location>
</feature>
<sequence>MQANDSVRNFAADIQKIRTWSRIYEKKMELFHLKRLIQQEMAAAAVAAEGSAKKDEGAEGRGKTDGANLSRDRHETTPTNANAGRSKLSFFLTTPLSYDNYFNLKKSENGTAVCRKETGRLQNTREGALQEKGDHAERKGGSTSGPQKVPMQGPQNVPLTSEQEGKPKDRITQWETAHTVGGRSKSPPPKQHPTSQVCSSHPGGRNDADKLGKSQKRGKNSQVGHHLYSRTNGALSNVIATLSLEKKKKYFTCVSKQLDGYIKEEVKRGVPDHLRGFVWQILVQSYEYKKESKFTERNRANGRGRNTYQHYLSITNQYETAIKKDMNRTYPKHILFKNNYEQGQQILFNVLKAYSNYNRSLGYCQGMAFIVATFILYVNEEDAFFMLIALIEKYHLNDLFSSDMSLLNEDLYILDQLLLLFFPKISLHLKKENVHSSMFASQWFITLFSYSISIVYVVRIWDFFFIHSHSFLFRVALAYFKLQEEALLGESFEGILNRLKVLSRHVELDLLIDTALGLDLPPATIARLSAEYRRGGGIAGSGKTVIG</sequence>
<dbReference type="PANTHER" id="PTHR47219:SF9">
    <property type="entry name" value="GTPASE ACTIVATING PROTEIN AND CENTROSOME-ASSOCIATED, ISOFORM B"/>
    <property type="match status" value="1"/>
</dbReference>
<dbReference type="FunFam" id="1.10.8.270:FF:000001">
    <property type="entry name" value="TBC1 domain family member 1"/>
    <property type="match status" value="1"/>
</dbReference>
<dbReference type="PROSITE" id="PS50086">
    <property type="entry name" value="TBC_RABGAP"/>
    <property type="match status" value="1"/>
</dbReference>
<dbReference type="PANTHER" id="PTHR47219">
    <property type="entry name" value="RAB GTPASE-ACTIVATING PROTEIN 1-LIKE"/>
    <property type="match status" value="1"/>
</dbReference>
<feature type="transmembrane region" description="Helical" evidence="3">
    <location>
        <begin position="439"/>
        <end position="458"/>
    </location>
</feature>
<keyword evidence="3" id="KW-0472">Membrane</keyword>
<evidence type="ECO:0000313" key="6">
    <source>
        <dbReference type="Proteomes" id="UP000053562"/>
    </source>
</evidence>
<reference evidence="5 6" key="1">
    <citation type="submission" date="2011-08" db="EMBL/GenBank/DDBJ databases">
        <title>The Genome Sequence of Plasmodium vivax India VII.</title>
        <authorList>
            <consortium name="The Broad Institute Genome Sequencing Platform"/>
            <consortium name="The Broad Institute Genome Sequencing Center for Infectious Disease"/>
            <person name="Neafsey D."/>
            <person name="Carlton J."/>
            <person name="Barnwell J."/>
            <person name="Collins W."/>
            <person name="Escalante A."/>
            <person name="Mullikin J."/>
            <person name="Saul A."/>
            <person name="Guigo R."/>
            <person name="Camara F."/>
            <person name="Young S.K."/>
            <person name="Zeng Q."/>
            <person name="Gargeya S."/>
            <person name="Fitzgerald M."/>
            <person name="Haas B."/>
            <person name="Abouelleil A."/>
            <person name="Alvarado L."/>
            <person name="Arachchi H.M."/>
            <person name="Berlin A."/>
            <person name="Brown A."/>
            <person name="Chapman S.B."/>
            <person name="Chen Z."/>
            <person name="Dunbar C."/>
            <person name="Freedman E."/>
            <person name="Gearin G."/>
            <person name="Gellesch M."/>
            <person name="Goldberg J."/>
            <person name="Griggs A."/>
            <person name="Gujja S."/>
            <person name="Heiman D."/>
            <person name="Howarth C."/>
            <person name="Larson L."/>
            <person name="Lui A."/>
            <person name="MacDonald P.J.P."/>
            <person name="Montmayeur A."/>
            <person name="Murphy C."/>
            <person name="Neiman D."/>
            <person name="Pearson M."/>
            <person name="Priest M."/>
            <person name="Roberts A."/>
            <person name="Saif S."/>
            <person name="Shea T."/>
            <person name="Shenoy N."/>
            <person name="Sisk P."/>
            <person name="Stolte C."/>
            <person name="Sykes S."/>
            <person name="Wortman J."/>
            <person name="Nusbaum C."/>
            <person name="Birren B."/>
        </authorList>
    </citation>
    <scope>NUCLEOTIDE SEQUENCE [LARGE SCALE GENOMIC DNA]</scope>
    <source>
        <strain evidence="5 6">India VII</strain>
    </source>
</reference>
<dbReference type="InterPro" id="IPR050302">
    <property type="entry name" value="Rab_GAP_TBC_domain"/>
</dbReference>
<accession>A0A0J9SAT6</accession>
<dbReference type="InterPro" id="IPR035969">
    <property type="entry name" value="Rab-GAP_TBC_sf"/>
</dbReference>
<keyword evidence="3" id="KW-0812">Transmembrane</keyword>
<dbReference type="AlphaFoldDB" id="A0A0J9SAT6"/>
<dbReference type="GO" id="GO:0005096">
    <property type="term" value="F:GTPase activator activity"/>
    <property type="evidence" value="ECO:0007669"/>
    <property type="project" value="UniProtKB-KW"/>
</dbReference>
<feature type="compositionally biased region" description="Basic and acidic residues" evidence="2">
    <location>
        <begin position="163"/>
        <end position="172"/>
    </location>
</feature>
<evidence type="ECO:0000313" key="5">
    <source>
        <dbReference type="EMBL" id="KMZ79047.1"/>
    </source>
</evidence>
<dbReference type="SMART" id="SM00164">
    <property type="entry name" value="TBC"/>
    <property type="match status" value="1"/>
</dbReference>
<dbReference type="Gene3D" id="1.10.10.750">
    <property type="entry name" value="Ypt/Rab-GAP domain of gyp1p, domain 1"/>
    <property type="match status" value="1"/>
</dbReference>
<evidence type="ECO:0000256" key="2">
    <source>
        <dbReference type="SAM" id="MobiDB-lite"/>
    </source>
</evidence>
<dbReference type="SUPFAM" id="SSF47923">
    <property type="entry name" value="Ypt/Rab-GAP domain of gyp1p"/>
    <property type="match status" value="2"/>
</dbReference>
<dbReference type="EMBL" id="KQ234356">
    <property type="protein sequence ID" value="KMZ79047.1"/>
    <property type="molecule type" value="Genomic_DNA"/>
</dbReference>
<feature type="compositionally biased region" description="Polar residues" evidence="2">
    <location>
        <begin position="153"/>
        <end position="162"/>
    </location>
</feature>
<gene>
    <name evidence="5" type="ORF">PVIIG_05167</name>
</gene>
<keyword evidence="3" id="KW-1133">Transmembrane helix</keyword>
<dbReference type="Proteomes" id="UP000053562">
    <property type="component" value="Unassembled WGS sequence"/>
</dbReference>
<dbReference type="InterPro" id="IPR000195">
    <property type="entry name" value="Rab-GAP-TBC_dom"/>
</dbReference>
<protein>
    <submittedName>
        <fullName evidence="5">TBC domain-containing protein</fullName>
    </submittedName>
</protein>
<feature type="compositionally biased region" description="Basic and acidic residues" evidence="2">
    <location>
        <begin position="51"/>
        <end position="76"/>
    </location>
</feature>